<dbReference type="AlphaFoldDB" id="A0A9J6QT62"/>
<keyword evidence="4 6" id="KW-1133">Transmembrane helix</keyword>
<evidence type="ECO:0000256" key="6">
    <source>
        <dbReference type="SAM" id="Phobius"/>
    </source>
</evidence>
<feature type="transmembrane region" description="Helical" evidence="6">
    <location>
        <begin position="12"/>
        <end position="35"/>
    </location>
</feature>
<evidence type="ECO:0000256" key="3">
    <source>
        <dbReference type="ARBA" id="ARBA00022692"/>
    </source>
</evidence>
<evidence type="ECO:0000256" key="2">
    <source>
        <dbReference type="ARBA" id="ARBA00022448"/>
    </source>
</evidence>
<feature type="domain" description="Major facilitator superfamily (MFS) profile" evidence="7">
    <location>
        <begin position="15"/>
        <end position="412"/>
    </location>
</feature>
<dbReference type="PANTHER" id="PTHR11360:SF290">
    <property type="entry name" value="MONOCARBOXYLATE MFS PERMEASE"/>
    <property type="match status" value="1"/>
</dbReference>
<dbReference type="InterPro" id="IPR036259">
    <property type="entry name" value="MFS_trans_sf"/>
</dbReference>
<evidence type="ECO:0000256" key="4">
    <source>
        <dbReference type="ARBA" id="ARBA00022989"/>
    </source>
</evidence>
<dbReference type="InterPro" id="IPR020846">
    <property type="entry name" value="MFS_dom"/>
</dbReference>
<feature type="transmembrane region" description="Helical" evidence="6">
    <location>
        <begin position="85"/>
        <end position="103"/>
    </location>
</feature>
<dbReference type="Pfam" id="PF07690">
    <property type="entry name" value="MFS_1"/>
    <property type="match status" value="1"/>
</dbReference>
<keyword evidence="3 6" id="KW-0812">Transmembrane</keyword>
<gene>
    <name evidence="8" type="ORF">OBO34_05200</name>
</gene>
<feature type="transmembrane region" description="Helical" evidence="6">
    <location>
        <begin position="174"/>
        <end position="195"/>
    </location>
</feature>
<dbReference type="SUPFAM" id="SSF103473">
    <property type="entry name" value="MFS general substrate transporter"/>
    <property type="match status" value="1"/>
</dbReference>
<accession>A0A9J6QT62</accession>
<dbReference type="PANTHER" id="PTHR11360">
    <property type="entry name" value="MONOCARBOXYLATE TRANSPORTER"/>
    <property type="match status" value="1"/>
</dbReference>
<feature type="transmembrane region" description="Helical" evidence="6">
    <location>
        <begin position="232"/>
        <end position="251"/>
    </location>
</feature>
<feature type="transmembrane region" description="Helical" evidence="6">
    <location>
        <begin position="321"/>
        <end position="340"/>
    </location>
</feature>
<protein>
    <submittedName>
        <fullName evidence="8">MFS transporter</fullName>
    </submittedName>
</protein>
<dbReference type="Proteomes" id="UP001065549">
    <property type="component" value="Unassembled WGS sequence"/>
</dbReference>
<dbReference type="InterPro" id="IPR011701">
    <property type="entry name" value="MFS"/>
</dbReference>
<keyword evidence="5 6" id="KW-0472">Membrane</keyword>
<feature type="transmembrane region" description="Helical" evidence="6">
    <location>
        <begin position="55"/>
        <end position="73"/>
    </location>
</feature>
<dbReference type="Gene3D" id="1.20.1250.20">
    <property type="entry name" value="MFS general substrate transporter like domains"/>
    <property type="match status" value="2"/>
</dbReference>
<sequence length="416" mass="45161">MKDNYFKQNGKFYYGWVNVLLAFLLMTFSYVSFLSLTTVFVIPVTTDLDISRSEFLLYSTILSISGIIALAVIGDRMAKGNIKRYMSAALALAGIAFLGFSQATEAWHFYMWSAAMGVSFVMTTVMPISVVLNLWFGGKIKGRAMGAAFTGSGFGGVMMIPIVNYIVTAFGWRIGYMVVAGIFLLLLLPLVAIFLKKFPEQKGFVRMGQKDDEKDFNSAGGMTLKEAWKNPMLYLILLSIIIFVFCSTGILMNSTAFYIDTGFSPANAALFASFTVGALIIGKLSMGWISDKFGAKAGAISACLIFSGAFLSLALLPINPWIFIPFVILCYGIGGGGITVNPPLMTNRLFGEKDYGKIISVLTMGNNIGGAFGGTVAAWIFDVSGSYRAFWIIAATAMIVAAAARIAAFRIKKKYE</sequence>
<feature type="transmembrane region" description="Helical" evidence="6">
    <location>
        <begin position="109"/>
        <end position="136"/>
    </location>
</feature>
<dbReference type="RefSeq" id="WP_253019618.1">
    <property type="nucleotide sequence ID" value="NZ_JAOSHN010000002.1"/>
</dbReference>
<evidence type="ECO:0000313" key="9">
    <source>
        <dbReference type="Proteomes" id="UP001065549"/>
    </source>
</evidence>
<evidence type="ECO:0000313" key="8">
    <source>
        <dbReference type="EMBL" id="MCU7377751.1"/>
    </source>
</evidence>
<feature type="transmembrane region" description="Helical" evidence="6">
    <location>
        <begin position="148"/>
        <end position="168"/>
    </location>
</feature>
<keyword evidence="2" id="KW-0813">Transport</keyword>
<name>A0A9J6QT62_9FIRM</name>
<evidence type="ECO:0000259" key="7">
    <source>
        <dbReference type="PROSITE" id="PS50850"/>
    </source>
</evidence>
<dbReference type="InterPro" id="IPR050327">
    <property type="entry name" value="Proton-linked_MCT"/>
</dbReference>
<proteinExistence type="predicted"/>
<dbReference type="GO" id="GO:0022857">
    <property type="term" value="F:transmembrane transporter activity"/>
    <property type="evidence" value="ECO:0007669"/>
    <property type="project" value="InterPro"/>
</dbReference>
<keyword evidence="9" id="KW-1185">Reference proteome</keyword>
<feature type="transmembrane region" description="Helical" evidence="6">
    <location>
        <begin position="263"/>
        <end position="281"/>
    </location>
</feature>
<dbReference type="PROSITE" id="PS50850">
    <property type="entry name" value="MFS"/>
    <property type="match status" value="1"/>
</dbReference>
<comment type="subcellular location">
    <subcellularLocation>
        <location evidence="1">Cell membrane</location>
        <topology evidence="1">Multi-pass membrane protein</topology>
    </subcellularLocation>
</comment>
<feature type="transmembrane region" description="Helical" evidence="6">
    <location>
        <begin position="387"/>
        <end position="408"/>
    </location>
</feature>
<evidence type="ECO:0000256" key="5">
    <source>
        <dbReference type="ARBA" id="ARBA00023136"/>
    </source>
</evidence>
<organism evidence="8 9">
    <name type="scientific">Hominibacterium faecale</name>
    <dbReference type="NCBI Taxonomy" id="2839743"/>
    <lineage>
        <taxon>Bacteria</taxon>
        <taxon>Bacillati</taxon>
        <taxon>Bacillota</taxon>
        <taxon>Clostridia</taxon>
        <taxon>Peptostreptococcales</taxon>
        <taxon>Anaerovoracaceae</taxon>
        <taxon>Hominibacterium</taxon>
    </lineage>
</organism>
<evidence type="ECO:0000256" key="1">
    <source>
        <dbReference type="ARBA" id="ARBA00004651"/>
    </source>
</evidence>
<comment type="caution">
    <text evidence="8">The sequence shown here is derived from an EMBL/GenBank/DDBJ whole genome shotgun (WGS) entry which is preliminary data.</text>
</comment>
<dbReference type="EMBL" id="JAOSHN010000002">
    <property type="protein sequence ID" value="MCU7377751.1"/>
    <property type="molecule type" value="Genomic_DNA"/>
</dbReference>
<feature type="transmembrane region" description="Helical" evidence="6">
    <location>
        <begin position="293"/>
        <end position="315"/>
    </location>
</feature>
<feature type="transmembrane region" description="Helical" evidence="6">
    <location>
        <begin position="361"/>
        <end position="381"/>
    </location>
</feature>
<dbReference type="GO" id="GO:0005886">
    <property type="term" value="C:plasma membrane"/>
    <property type="evidence" value="ECO:0007669"/>
    <property type="project" value="UniProtKB-SubCell"/>
</dbReference>
<reference evidence="8" key="1">
    <citation type="submission" date="2022-09" db="EMBL/GenBank/DDBJ databases">
        <title>Culturomic study of gut microbiota in children with autism spectrum disorder.</title>
        <authorList>
            <person name="Efimov B.A."/>
            <person name="Chaplin A.V."/>
            <person name="Sokolova S.R."/>
            <person name="Pikina A.P."/>
            <person name="Korzhanova M."/>
            <person name="Belova V."/>
            <person name="Korostin D."/>
        </authorList>
    </citation>
    <scope>NUCLEOTIDE SEQUENCE</scope>
    <source>
        <strain evidence="8">ASD5510</strain>
    </source>
</reference>